<name>A0ABW0ENF8_9PSEU</name>
<comment type="caution">
    <text evidence="1">The sequence shown here is derived from an EMBL/GenBank/DDBJ whole genome shotgun (WGS) entry which is preliminary data.</text>
</comment>
<sequence length="314" mass="33995">MTNHALLDLDRLPRLFPHGVARTAELSALGITDEHIHRCCGPDGPWRRLPDGVVLLSQAAPARTQRLQAAVGVAAPGAVVTGREAMWLHGVPLPSRGAIHLLVDGRSAERNDGSVVIERVRRLPQAQWRRGFPVVPLAKATVDACLRTPSFGEMRVLVLEAVQRCGLTVDSLSREVSGDKRKGIGALRAVLAERNASAKALRARRAKQVVALAGLPEPRWNARLATRADVHLGLVDAWWPEVGLAWDAEIHDAWDPRTAAAAAARQARFLGAGVIPVHTDPARLAEHTEAVAAELRAVYDFAARTPQPEVRADR</sequence>
<dbReference type="Proteomes" id="UP001596157">
    <property type="component" value="Unassembled WGS sequence"/>
</dbReference>
<protein>
    <recommendedName>
        <fullName evidence="3">Transcriptional regulator, AbiEi antitoxin, Type IV TA system</fullName>
    </recommendedName>
</protein>
<proteinExistence type="predicted"/>
<evidence type="ECO:0000313" key="1">
    <source>
        <dbReference type="EMBL" id="MFC5287554.1"/>
    </source>
</evidence>
<accession>A0ABW0ENF8</accession>
<keyword evidence="2" id="KW-1185">Reference proteome</keyword>
<dbReference type="EMBL" id="JBHSKF010000004">
    <property type="protein sequence ID" value="MFC5287554.1"/>
    <property type="molecule type" value="Genomic_DNA"/>
</dbReference>
<reference evidence="2" key="1">
    <citation type="journal article" date="2019" name="Int. J. Syst. Evol. Microbiol.">
        <title>The Global Catalogue of Microorganisms (GCM) 10K type strain sequencing project: providing services to taxonomists for standard genome sequencing and annotation.</title>
        <authorList>
            <consortium name="The Broad Institute Genomics Platform"/>
            <consortium name="The Broad Institute Genome Sequencing Center for Infectious Disease"/>
            <person name="Wu L."/>
            <person name="Ma J."/>
        </authorList>
    </citation>
    <scope>NUCLEOTIDE SEQUENCE [LARGE SCALE GENOMIC DNA]</scope>
    <source>
        <strain evidence="2">CCUG 59778</strain>
    </source>
</reference>
<evidence type="ECO:0000313" key="2">
    <source>
        <dbReference type="Proteomes" id="UP001596157"/>
    </source>
</evidence>
<evidence type="ECO:0008006" key="3">
    <source>
        <dbReference type="Google" id="ProtNLM"/>
    </source>
</evidence>
<dbReference type="RefSeq" id="WP_378246648.1">
    <property type="nucleotide sequence ID" value="NZ_JBHSKF010000004.1"/>
</dbReference>
<organism evidence="1 2">
    <name type="scientific">Actinokineospora guangxiensis</name>
    <dbReference type="NCBI Taxonomy" id="1490288"/>
    <lineage>
        <taxon>Bacteria</taxon>
        <taxon>Bacillati</taxon>
        <taxon>Actinomycetota</taxon>
        <taxon>Actinomycetes</taxon>
        <taxon>Pseudonocardiales</taxon>
        <taxon>Pseudonocardiaceae</taxon>
        <taxon>Actinokineospora</taxon>
    </lineage>
</organism>
<gene>
    <name evidence="1" type="ORF">ACFPM7_10870</name>
</gene>